<keyword evidence="1" id="KW-0732">Signal</keyword>
<accession>A0A5R8K744</accession>
<reference evidence="2 3" key="1">
    <citation type="submission" date="2019-05" db="EMBL/GenBank/DDBJ databases">
        <title>Verrucobacter flavum gen. nov., sp. nov. a new member of the family Verrucomicrobiaceae.</title>
        <authorList>
            <person name="Szuroczki S."/>
            <person name="Abbaszade G."/>
            <person name="Szabo A."/>
            <person name="Felfoldi T."/>
            <person name="Schumann P."/>
            <person name="Boka K."/>
            <person name="Keki Z."/>
            <person name="Toumi M."/>
            <person name="Toth E."/>
        </authorList>
    </citation>
    <scope>NUCLEOTIDE SEQUENCE [LARGE SCALE GENOMIC DNA]</scope>
    <source>
        <strain evidence="2 3">MG-N-17</strain>
    </source>
</reference>
<gene>
    <name evidence="2" type="ORF">FEM03_23860</name>
</gene>
<dbReference type="EMBL" id="VAUV01000031">
    <property type="protein sequence ID" value="TLD68196.1"/>
    <property type="molecule type" value="Genomic_DNA"/>
</dbReference>
<feature type="chain" id="PRO_5024391631" description="DUF3108 domain-containing protein" evidence="1">
    <location>
        <begin position="25"/>
        <end position="126"/>
    </location>
</feature>
<dbReference type="Proteomes" id="UP000306196">
    <property type="component" value="Unassembled WGS sequence"/>
</dbReference>
<dbReference type="RefSeq" id="WP_138088900.1">
    <property type="nucleotide sequence ID" value="NZ_VAUV01000031.1"/>
</dbReference>
<feature type="signal peptide" evidence="1">
    <location>
        <begin position="1"/>
        <end position="24"/>
    </location>
</feature>
<keyword evidence="3" id="KW-1185">Reference proteome</keyword>
<evidence type="ECO:0000313" key="3">
    <source>
        <dbReference type="Proteomes" id="UP000306196"/>
    </source>
</evidence>
<sequence>MKRRRWLRLWLMLGLLMLGNQCRADVVASYGAKVKFKKGAVMKFADFDLRYVGQRKVATPTFSRGMVFEDFQASKGSEKVMVSWSAGTGDIGPVGFEVGGGRFQLELRLADRIGRLKENELVVRRR</sequence>
<proteinExistence type="predicted"/>
<evidence type="ECO:0000313" key="2">
    <source>
        <dbReference type="EMBL" id="TLD68196.1"/>
    </source>
</evidence>
<name>A0A5R8K744_9BACT</name>
<organism evidence="2 3">
    <name type="scientific">Phragmitibacter flavus</name>
    <dbReference type="NCBI Taxonomy" id="2576071"/>
    <lineage>
        <taxon>Bacteria</taxon>
        <taxon>Pseudomonadati</taxon>
        <taxon>Verrucomicrobiota</taxon>
        <taxon>Verrucomicrobiia</taxon>
        <taxon>Verrucomicrobiales</taxon>
        <taxon>Verrucomicrobiaceae</taxon>
        <taxon>Phragmitibacter</taxon>
    </lineage>
</organism>
<evidence type="ECO:0008006" key="4">
    <source>
        <dbReference type="Google" id="ProtNLM"/>
    </source>
</evidence>
<protein>
    <recommendedName>
        <fullName evidence="4">DUF3108 domain-containing protein</fullName>
    </recommendedName>
</protein>
<comment type="caution">
    <text evidence="2">The sequence shown here is derived from an EMBL/GenBank/DDBJ whole genome shotgun (WGS) entry which is preliminary data.</text>
</comment>
<evidence type="ECO:0000256" key="1">
    <source>
        <dbReference type="SAM" id="SignalP"/>
    </source>
</evidence>
<dbReference type="AlphaFoldDB" id="A0A5R8K744"/>
<dbReference type="OrthoDB" id="3119537at2"/>